<dbReference type="InterPro" id="IPR019363">
    <property type="entry name" value="LDAH"/>
</dbReference>
<dbReference type="GO" id="GO:0019915">
    <property type="term" value="P:lipid storage"/>
    <property type="evidence" value="ECO:0007669"/>
    <property type="project" value="InterPro"/>
</dbReference>
<dbReference type="EMBL" id="KE345337">
    <property type="protein sequence ID" value="EXC01933.1"/>
    <property type="molecule type" value="Genomic_DNA"/>
</dbReference>
<keyword evidence="3" id="KW-1185">Reference proteome</keyword>
<dbReference type="PANTHER" id="PTHR13390:SF0">
    <property type="entry name" value="LIPID DROPLET-ASSOCIATED HYDROLASE"/>
    <property type="match status" value="1"/>
</dbReference>
<sequence length="76" mass="8703">MRKKQDRIAFLFGSDDHWGPLKLYEEISRQAPGIALSLEREGHGHFFCCFEDGSTWVAHHVATLINDQISRSRSSD</sequence>
<name>W9RXN5_9ROSA</name>
<keyword evidence="1" id="KW-0378">Hydrolase</keyword>
<dbReference type="STRING" id="981085.W9RXN5"/>
<organism evidence="2 3">
    <name type="scientific">Morus notabilis</name>
    <dbReference type="NCBI Taxonomy" id="981085"/>
    <lineage>
        <taxon>Eukaryota</taxon>
        <taxon>Viridiplantae</taxon>
        <taxon>Streptophyta</taxon>
        <taxon>Embryophyta</taxon>
        <taxon>Tracheophyta</taxon>
        <taxon>Spermatophyta</taxon>
        <taxon>Magnoliopsida</taxon>
        <taxon>eudicotyledons</taxon>
        <taxon>Gunneridae</taxon>
        <taxon>Pentapetalae</taxon>
        <taxon>rosids</taxon>
        <taxon>fabids</taxon>
        <taxon>Rosales</taxon>
        <taxon>Moraceae</taxon>
        <taxon>Moreae</taxon>
        <taxon>Morus</taxon>
    </lineage>
</organism>
<dbReference type="GO" id="GO:0005811">
    <property type="term" value="C:lipid droplet"/>
    <property type="evidence" value="ECO:0007669"/>
    <property type="project" value="InterPro"/>
</dbReference>
<evidence type="ECO:0000313" key="2">
    <source>
        <dbReference type="EMBL" id="EXC01933.1"/>
    </source>
</evidence>
<dbReference type="PANTHER" id="PTHR13390">
    <property type="entry name" value="LIPASE"/>
    <property type="match status" value="1"/>
</dbReference>
<evidence type="ECO:0000256" key="1">
    <source>
        <dbReference type="ARBA" id="ARBA00022801"/>
    </source>
</evidence>
<dbReference type="Proteomes" id="UP000030645">
    <property type="component" value="Unassembled WGS sequence"/>
</dbReference>
<reference evidence="3" key="1">
    <citation type="submission" date="2013-01" db="EMBL/GenBank/DDBJ databases">
        <title>Draft Genome Sequence of a Mulberry Tree, Morus notabilis C.K. Schneid.</title>
        <authorList>
            <person name="He N."/>
            <person name="Zhao S."/>
        </authorList>
    </citation>
    <scope>NUCLEOTIDE SEQUENCE</scope>
</reference>
<evidence type="ECO:0000313" key="3">
    <source>
        <dbReference type="Proteomes" id="UP000030645"/>
    </source>
</evidence>
<gene>
    <name evidence="2" type="ORF">L484_018847</name>
</gene>
<dbReference type="GO" id="GO:0016298">
    <property type="term" value="F:lipase activity"/>
    <property type="evidence" value="ECO:0007669"/>
    <property type="project" value="InterPro"/>
</dbReference>
<dbReference type="Pfam" id="PF10230">
    <property type="entry name" value="LIDHydrolase"/>
    <property type="match status" value="1"/>
</dbReference>
<protein>
    <submittedName>
        <fullName evidence="2">Uncharacterized protein</fullName>
    </submittedName>
</protein>
<proteinExistence type="predicted"/>
<dbReference type="AlphaFoldDB" id="W9RXN5"/>
<accession>W9RXN5</accession>